<dbReference type="SMART" id="SM00671">
    <property type="entry name" value="SEL1"/>
    <property type="match status" value="4"/>
</dbReference>
<sequence length="345" mass="38537">MILRPLLKLLIGSAFVFSSVSNATVFPLSNGYMDKIEAHRLSNNQKTAQGISYLIGYKTQQDPKKALEIFTSLAAEDHTTAQYFLAQMYLTGFGVHKDIEAGMNYLIKSASRTNPIAEITLKTIVAGKAVNLPHPFLLDEYKILSGYVTKEDPLPRAGDRAYMAYPGIYAYQYEVMGLTEFLTKASEDGNPLALNLLGDLIISDSMMSNSEKDVYQYYSKAADLGNPNAMLNLAYMLDCGKGTEKDNSKAFELMKTVSNNYDVPWIDYQIGIRLGFGIGVDANIEEAKNWYTKAISKGLDIPKKALEFLNNFDTPDKRRIIADVKKKLEEANCDARYPFLILDTK</sequence>
<proteinExistence type="predicted"/>
<dbReference type="GO" id="GO:0036503">
    <property type="term" value="P:ERAD pathway"/>
    <property type="evidence" value="ECO:0007669"/>
    <property type="project" value="TreeGrafter"/>
</dbReference>
<dbReference type="EMBL" id="HE681423">
    <property type="protein sequence ID" value="CCG17822.1"/>
    <property type="molecule type" value="Genomic_DNA"/>
</dbReference>
<dbReference type="RefSeq" id="WP_015555343.1">
    <property type="nucleotide sequence ID" value="NC_021036.1"/>
</dbReference>
<feature type="signal peptide" evidence="1">
    <location>
        <begin position="1"/>
        <end position="23"/>
    </location>
</feature>
<dbReference type="InterPro" id="IPR050767">
    <property type="entry name" value="Sel1_AlgK"/>
</dbReference>
<dbReference type="Gene3D" id="1.25.40.10">
    <property type="entry name" value="Tetratricopeptide repeat domain"/>
    <property type="match status" value="2"/>
</dbReference>
<dbReference type="HOGENOM" id="CLU_852413_0_0_4"/>
<evidence type="ECO:0000256" key="1">
    <source>
        <dbReference type="SAM" id="SignalP"/>
    </source>
</evidence>
<protein>
    <recommendedName>
        <fullName evidence="3">Sel1 repeat family protein</fullName>
    </recommendedName>
</protein>
<dbReference type="AlphaFoldDB" id="I7IYH5"/>
<evidence type="ECO:0008006" key="3">
    <source>
        <dbReference type="Google" id="ProtNLM"/>
    </source>
</evidence>
<dbReference type="SUPFAM" id="SSF81901">
    <property type="entry name" value="HCP-like"/>
    <property type="match status" value="2"/>
</dbReference>
<dbReference type="PANTHER" id="PTHR11102">
    <property type="entry name" value="SEL-1-LIKE PROTEIN"/>
    <property type="match status" value="1"/>
</dbReference>
<keyword evidence="1" id="KW-0732">Signal</keyword>
<name>I7IYH5_9BURK</name>
<organism evidence="2">
    <name type="scientific">Taylorella equigenitalis 14/56</name>
    <dbReference type="NCBI Taxonomy" id="1091497"/>
    <lineage>
        <taxon>Bacteria</taxon>
        <taxon>Pseudomonadati</taxon>
        <taxon>Pseudomonadota</taxon>
        <taxon>Betaproteobacteria</taxon>
        <taxon>Burkholderiales</taxon>
        <taxon>Alcaligenaceae</taxon>
        <taxon>Taylorella</taxon>
    </lineage>
</organism>
<evidence type="ECO:0000313" key="2">
    <source>
        <dbReference type="EMBL" id="CCG17822.1"/>
    </source>
</evidence>
<reference evidence="2" key="1">
    <citation type="journal article" date="2012" name="Vet. Microbiol.">
        <title>Comparative genomic analyses of the Taylorellae.</title>
        <authorList>
            <person name="Hauser H."/>
            <person name="Richter D.C."/>
            <person name="van Tonder A."/>
            <person name="Clark L."/>
            <person name="Preston A."/>
        </authorList>
    </citation>
    <scope>NUCLEOTIDE SEQUENCE</scope>
    <source>
        <strain evidence="2">14/56</strain>
    </source>
</reference>
<dbReference type="PANTHER" id="PTHR11102:SF147">
    <property type="entry name" value="SEL1L ADAPTOR SUBUNIT OF ERAD E3 UBIQUITIN LIGASE"/>
    <property type="match status" value="1"/>
</dbReference>
<accession>I7IYH5</accession>
<dbReference type="OrthoDB" id="8791712at2"/>
<feature type="chain" id="PRO_5003710557" description="Sel1 repeat family protein" evidence="1">
    <location>
        <begin position="24"/>
        <end position="345"/>
    </location>
</feature>
<dbReference type="Pfam" id="PF08238">
    <property type="entry name" value="Sel1"/>
    <property type="match status" value="5"/>
</dbReference>
<gene>
    <name evidence="2" type="ORF">KUK_0512</name>
</gene>
<dbReference type="InterPro" id="IPR006597">
    <property type="entry name" value="Sel1-like"/>
</dbReference>
<dbReference type="InterPro" id="IPR011990">
    <property type="entry name" value="TPR-like_helical_dom_sf"/>
</dbReference>
<dbReference type="KEGG" id="teg:KUK_0512"/>